<evidence type="ECO:0000313" key="8">
    <source>
        <dbReference type="EMBL" id="AWU73793.1"/>
    </source>
</evidence>
<name>A0A2U9QXN9_PICKU</name>
<dbReference type="RefSeq" id="XP_029319270.1">
    <property type="nucleotide sequence ID" value="XM_029463410.1"/>
</dbReference>
<comment type="function">
    <text evidence="5">May play a role in anterograde transport of membrane proteins from the endoplasmic reticulum to the Golgi.</text>
</comment>
<evidence type="ECO:0000256" key="4">
    <source>
        <dbReference type="ARBA" id="ARBA00023136"/>
    </source>
</evidence>
<evidence type="ECO:0000256" key="2">
    <source>
        <dbReference type="ARBA" id="ARBA00022692"/>
    </source>
</evidence>
<evidence type="ECO:0000256" key="1">
    <source>
        <dbReference type="ARBA" id="ARBA00004141"/>
    </source>
</evidence>
<comment type="similarity">
    <text evidence="5">Belongs to the BCAP29/BCAP31 family.</text>
</comment>
<keyword evidence="5" id="KW-0931">ER-Golgi transport</keyword>
<protein>
    <recommendedName>
        <fullName evidence="5">Endoplasmic reticulum transmembrane protein</fullName>
    </recommendedName>
</protein>
<feature type="transmembrane region" description="Helical" evidence="5">
    <location>
        <begin position="100"/>
        <end position="118"/>
    </location>
</feature>
<dbReference type="GeneID" id="40381503"/>
<keyword evidence="5" id="KW-0653">Protein transport</keyword>
<feature type="transmembrane region" description="Helical" evidence="5">
    <location>
        <begin position="6"/>
        <end position="26"/>
    </location>
</feature>
<dbReference type="GO" id="GO:0005789">
    <property type="term" value="C:endoplasmic reticulum membrane"/>
    <property type="evidence" value="ECO:0007669"/>
    <property type="project" value="UniProtKB-SubCell"/>
</dbReference>
<dbReference type="PANTHER" id="PTHR12701">
    <property type="entry name" value="BCR-ASSOCIATED PROTEIN, BAP"/>
    <property type="match status" value="1"/>
</dbReference>
<accession>A0A2U9QXN9</accession>
<dbReference type="AlphaFoldDB" id="A0A2U9QXN9"/>
<dbReference type="VEuPathDB" id="FungiDB:C5L36_0A03930"/>
<dbReference type="PANTHER" id="PTHR12701:SF20">
    <property type="entry name" value="ENDOPLASMIC RETICULUM TRANSMEMBRANE PROTEIN"/>
    <property type="match status" value="1"/>
</dbReference>
<sequence length="176" mass="20380">MAFQYVLTFTLLVVEMALFALISFPLPSKFRRPLLQTLSTPFNSPQVQMVLRCVFVFIGIMFADSVNRTMKVGNELAGDLVTGGVTRAEIQSRKFYSQRNMYLCGFTLFLSLILNRTYKMVFALLAMKEKESKLMNESKVDEKLHEENEKLRLKIKELEKEKENLLKKSKALSDEY</sequence>
<dbReference type="EMBL" id="CP028773">
    <property type="protein sequence ID" value="AWU73793.1"/>
    <property type="molecule type" value="Genomic_DNA"/>
</dbReference>
<keyword evidence="6" id="KW-0175">Coiled coil</keyword>
<evidence type="ECO:0000259" key="7">
    <source>
        <dbReference type="Pfam" id="PF05529"/>
    </source>
</evidence>
<dbReference type="InterPro" id="IPR040463">
    <property type="entry name" value="BAP29/BAP31_N"/>
</dbReference>
<feature type="coiled-coil region" evidence="6">
    <location>
        <begin position="141"/>
        <end position="175"/>
    </location>
</feature>
<proteinExistence type="inferred from homology"/>
<evidence type="ECO:0000256" key="6">
    <source>
        <dbReference type="SAM" id="Coils"/>
    </source>
</evidence>
<organism evidence="8 9">
    <name type="scientific">Pichia kudriavzevii</name>
    <name type="common">Yeast</name>
    <name type="synonym">Issatchenkia orientalis</name>
    <dbReference type="NCBI Taxonomy" id="4909"/>
    <lineage>
        <taxon>Eukaryota</taxon>
        <taxon>Fungi</taxon>
        <taxon>Dikarya</taxon>
        <taxon>Ascomycota</taxon>
        <taxon>Saccharomycotina</taxon>
        <taxon>Pichiomycetes</taxon>
        <taxon>Pichiales</taxon>
        <taxon>Pichiaceae</taxon>
        <taxon>Pichia</taxon>
    </lineage>
</organism>
<evidence type="ECO:0000256" key="5">
    <source>
        <dbReference type="RuleBase" id="RU367026"/>
    </source>
</evidence>
<evidence type="ECO:0000256" key="3">
    <source>
        <dbReference type="ARBA" id="ARBA00022989"/>
    </source>
</evidence>
<gene>
    <name evidence="8" type="ORF">C5L36_0A03930</name>
</gene>
<keyword evidence="5" id="KW-0256">Endoplasmic reticulum</keyword>
<dbReference type="GO" id="GO:0006888">
    <property type="term" value="P:endoplasmic reticulum to Golgi vesicle-mediated transport"/>
    <property type="evidence" value="ECO:0007669"/>
    <property type="project" value="UniProtKB-UniRule"/>
</dbReference>
<keyword evidence="3 5" id="KW-1133">Transmembrane helix</keyword>
<keyword evidence="9" id="KW-1185">Reference proteome</keyword>
<dbReference type="STRING" id="4909.A0A2U9QXN9"/>
<keyword evidence="2 5" id="KW-0812">Transmembrane</keyword>
<keyword evidence="4 5" id="KW-0472">Membrane</keyword>
<dbReference type="KEGG" id="pkz:C5L36_0A03930"/>
<dbReference type="Pfam" id="PF05529">
    <property type="entry name" value="Bap31"/>
    <property type="match status" value="1"/>
</dbReference>
<dbReference type="InterPro" id="IPR008417">
    <property type="entry name" value="BAP29/BAP31"/>
</dbReference>
<dbReference type="OrthoDB" id="435607at2759"/>
<feature type="domain" description="BAP29/BAP31 transmembrane" evidence="7">
    <location>
        <begin position="1"/>
        <end position="133"/>
    </location>
</feature>
<reference evidence="8 9" key="1">
    <citation type="submission" date="2018-06" db="EMBL/GenBank/DDBJ databases">
        <title>Population genomics shows no distinction between pathogenic Candida krusei and environmental Pichia kudriavzevii: One species, four names.</title>
        <authorList>
            <person name="Douglass A.P."/>
            <person name="Offei B."/>
            <person name="Braun-Galleani S."/>
            <person name="Coughlan A.Y."/>
            <person name="Martos A."/>
            <person name="Ortiz-Merino R.A."/>
            <person name="Byrne K.P."/>
            <person name="Wolfe K.H."/>
        </authorList>
    </citation>
    <scope>NUCLEOTIDE SEQUENCE [LARGE SCALE GENOMIC DNA]</scope>
    <source>
        <strain evidence="8 9">CBS573</strain>
    </source>
</reference>
<feature type="transmembrane region" description="Helical" evidence="5">
    <location>
        <begin position="47"/>
        <end position="63"/>
    </location>
</feature>
<evidence type="ECO:0000313" key="9">
    <source>
        <dbReference type="Proteomes" id="UP000249293"/>
    </source>
</evidence>
<dbReference type="GO" id="GO:0070973">
    <property type="term" value="P:protein localization to endoplasmic reticulum exit site"/>
    <property type="evidence" value="ECO:0007669"/>
    <property type="project" value="UniProtKB-UniRule"/>
</dbReference>
<dbReference type="GO" id="GO:0006886">
    <property type="term" value="P:intracellular protein transport"/>
    <property type="evidence" value="ECO:0007669"/>
    <property type="project" value="UniProtKB-UniRule"/>
</dbReference>
<keyword evidence="5" id="KW-0813">Transport</keyword>
<dbReference type="Proteomes" id="UP000249293">
    <property type="component" value="Chromosome 1"/>
</dbReference>
<comment type="subcellular location">
    <subcellularLocation>
        <location evidence="5">Endoplasmic reticulum membrane</location>
        <topology evidence="5">Multi-pass membrane protein</topology>
    </subcellularLocation>
    <subcellularLocation>
        <location evidence="1">Membrane</location>
        <topology evidence="1">Multi-pass membrane protein</topology>
    </subcellularLocation>
</comment>